<evidence type="ECO:0000313" key="1">
    <source>
        <dbReference type="EMBL" id="CAD6516398.1"/>
    </source>
</evidence>
<dbReference type="EMBL" id="CAJHCP010000002">
    <property type="protein sequence ID" value="CAD6516398.1"/>
    <property type="molecule type" value="Genomic_DNA"/>
</dbReference>
<keyword evidence="2" id="KW-1185">Reference proteome</keyword>
<gene>
    <name evidence="1" type="ORF">LMG28140_00773</name>
</gene>
<organism evidence="1 2">
    <name type="scientific">Paraburkholderia metrosideri</name>
    <dbReference type="NCBI Taxonomy" id="580937"/>
    <lineage>
        <taxon>Bacteria</taxon>
        <taxon>Pseudomonadati</taxon>
        <taxon>Pseudomonadota</taxon>
        <taxon>Betaproteobacteria</taxon>
        <taxon>Burkholderiales</taxon>
        <taxon>Burkholderiaceae</taxon>
        <taxon>Paraburkholderia</taxon>
    </lineage>
</organism>
<name>A0ABN7HH78_9BURK</name>
<protein>
    <submittedName>
        <fullName evidence="1">Uncharacterized protein</fullName>
    </submittedName>
</protein>
<evidence type="ECO:0000313" key="2">
    <source>
        <dbReference type="Proteomes" id="UP000598032"/>
    </source>
</evidence>
<reference evidence="1 2" key="1">
    <citation type="submission" date="2020-10" db="EMBL/GenBank/DDBJ databases">
        <authorList>
            <person name="Peeters C."/>
        </authorList>
    </citation>
    <scope>NUCLEOTIDE SEQUENCE [LARGE SCALE GENOMIC DNA]</scope>
    <source>
        <strain evidence="1 2">LMG 28140</strain>
    </source>
</reference>
<sequence length="87" mass="9569">MTSTALRVAERLVKSCGGGALQELHCLECADRVTRGARLYQTLLIWPYAVAPAIAASGVKFEGLRTEVARHWRSRVLAEQQKDGCRA</sequence>
<proteinExistence type="predicted"/>
<accession>A0ABN7HH78</accession>
<dbReference type="Proteomes" id="UP000598032">
    <property type="component" value="Unassembled WGS sequence"/>
</dbReference>
<comment type="caution">
    <text evidence="1">The sequence shown here is derived from an EMBL/GenBank/DDBJ whole genome shotgun (WGS) entry which is preliminary data.</text>
</comment>